<dbReference type="InterPro" id="IPR016130">
    <property type="entry name" value="Tyr_Pase_AS"/>
</dbReference>
<keyword evidence="3" id="KW-0378">Hydrolase</keyword>
<dbReference type="EC" id="3.1.3.48" evidence="2"/>
<dbReference type="PANTHER" id="PTHR45848">
    <property type="entry name" value="DUAL SPECIFICITY PROTEIN PHOSPHATASE 12 FAMILY MEMBER"/>
    <property type="match status" value="1"/>
</dbReference>
<name>A0A8K0XNN3_9AGAR</name>
<dbReference type="InterPro" id="IPR020422">
    <property type="entry name" value="TYR_PHOSPHATASE_DUAL_dom"/>
</dbReference>
<evidence type="ECO:0000259" key="7">
    <source>
        <dbReference type="PROSITE" id="PS50054"/>
    </source>
</evidence>
<dbReference type="FunFam" id="3.90.190.10:FF:000157">
    <property type="entry name" value="Protein-tyrosine phosphatase"/>
    <property type="match status" value="1"/>
</dbReference>
<comment type="similarity">
    <text evidence="1">Belongs to the protein-tyrosine phosphatase family. Non-receptor class dual specificity subfamily.</text>
</comment>
<feature type="active site" description="Phosphocysteine intermediate" evidence="5">
    <location>
        <position position="84"/>
    </location>
</feature>
<dbReference type="InterPro" id="IPR000340">
    <property type="entry name" value="Dual-sp_phosphatase_cat-dom"/>
</dbReference>
<feature type="domain" description="Tyrosine specific protein phosphatases" evidence="8">
    <location>
        <begin position="61"/>
        <end position="119"/>
    </location>
</feature>
<organism evidence="9 10">
    <name type="scientific">Cristinia sonorae</name>
    <dbReference type="NCBI Taxonomy" id="1940300"/>
    <lineage>
        <taxon>Eukaryota</taxon>
        <taxon>Fungi</taxon>
        <taxon>Dikarya</taxon>
        <taxon>Basidiomycota</taxon>
        <taxon>Agaricomycotina</taxon>
        <taxon>Agaricomycetes</taxon>
        <taxon>Agaricomycetidae</taxon>
        <taxon>Agaricales</taxon>
        <taxon>Pleurotineae</taxon>
        <taxon>Stephanosporaceae</taxon>
        <taxon>Cristinia</taxon>
    </lineage>
</organism>
<dbReference type="Pfam" id="PF00782">
    <property type="entry name" value="DSPc"/>
    <property type="match status" value="1"/>
</dbReference>
<dbReference type="InterPro" id="IPR029021">
    <property type="entry name" value="Prot-tyrosine_phosphatase-like"/>
</dbReference>
<dbReference type="InterPro" id="IPR016278">
    <property type="entry name" value="DUSP12"/>
</dbReference>
<dbReference type="SMART" id="SM00195">
    <property type="entry name" value="DSPc"/>
    <property type="match status" value="1"/>
</dbReference>
<accession>A0A8K0XNN3</accession>
<dbReference type="SUPFAM" id="SSF52799">
    <property type="entry name" value="(Phosphotyrosine protein) phosphatases II"/>
    <property type="match status" value="1"/>
</dbReference>
<evidence type="ECO:0000256" key="1">
    <source>
        <dbReference type="ARBA" id="ARBA00008601"/>
    </source>
</evidence>
<protein>
    <recommendedName>
        <fullName evidence="2">protein-tyrosine-phosphatase</fullName>
        <ecNumber evidence="2">3.1.3.48</ecNumber>
    </recommendedName>
</protein>
<proteinExistence type="inferred from homology"/>
<evidence type="ECO:0000256" key="5">
    <source>
        <dbReference type="PIRSR" id="PIRSR000941-50"/>
    </source>
</evidence>
<keyword evidence="10" id="KW-1185">Reference proteome</keyword>
<dbReference type="InterPro" id="IPR003595">
    <property type="entry name" value="Tyr_Pase_cat"/>
</dbReference>
<evidence type="ECO:0000313" key="9">
    <source>
        <dbReference type="EMBL" id="KAH8097073.1"/>
    </source>
</evidence>
<dbReference type="InterPro" id="IPR000387">
    <property type="entry name" value="Tyr_Pase_dom"/>
</dbReference>
<evidence type="ECO:0000259" key="8">
    <source>
        <dbReference type="PROSITE" id="PS50056"/>
    </source>
</evidence>
<dbReference type="PANTHER" id="PTHR45848:SF4">
    <property type="entry name" value="DUAL SPECIFICITY PROTEIN PHOSPHATASE 12"/>
    <property type="match status" value="1"/>
</dbReference>
<evidence type="ECO:0000313" key="10">
    <source>
        <dbReference type="Proteomes" id="UP000813824"/>
    </source>
</evidence>
<dbReference type="SMART" id="SM00404">
    <property type="entry name" value="PTPc_motif"/>
    <property type="match status" value="1"/>
</dbReference>
<dbReference type="CDD" id="cd14498">
    <property type="entry name" value="DSP"/>
    <property type="match status" value="1"/>
</dbReference>
<dbReference type="PIRSF" id="PIRSF000941">
    <property type="entry name" value="DUSP12"/>
    <property type="match status" value="1"/>
</dbReference>
<comment type="caution">
    <text evidence="9">The sequence shown here is derived from an EMBL/GenBank/DDBJ whole genome shotgun (WGS) entry which is preliminary data.</text>
</comment>
<dbReference type="AlphaFoldDB" id="A0A8K0XNN3"/>
<sequence length="383" mass="42342">MDEIVPNLWIGDLPSALNTEYLREKNIHSIVTATIGKYSIHETFVRHQIDIVDNVDEDILSHLVSAITFIQKELDKGRGVLVHCVAGISRSATIVAAYLMYSRGLDPTEALKLMRQHRPQVDPNDGFLRQLDIFHKNGYQVSASDKDTRAFFLQRTKNQVISNEGVLSTDHFADGTSNTLKGSPRRRTLRCKMCRHHLATREHMVGHGLIDEEEETKQAVKVDLNTAEKLGEQISESISTAEANVSQNSHPVPPVVHPSPPSSSSPLVHPSAISAQLYANPQLAALRSPIALPASFRNATLSPPPSPSRTILANPKCSGYFVEPLKWMGPLLESGQMEGKIVCPNMRCKAKLGSFDWTGVCCGCKEWVVPGFCIHRSKVDEIE</sequence>
<dbReference type="GO" id="GO:0005634">
    <property type="term" value="C:nucleus"/>
    <property type="evidence" value="ECO:0007669"/>
    <property type="project" value="TreeGrafter"/>
</dbReference>
<dbReference type="PROSITE" id="PS50054">
    <property type="entry name" value="TYR_PHOSPHATASE_DUAL"/>
    <property type="match status" value="1"/>
</dbReference>
<dbReference type="EMBL" id="JAEVFJ010000021">
    <property type="protein sequence ID" value="KAH8097073.1"/>
    <property type="molecule type" value="Genomic_DNA"/>
</dbReference>
<reference evidence="9" key="1">
    <citation type="journal article" date="2021" name="New Phytol.">
        <title>Evolutionary innovations through gain and loss of genes in the ectomycorrhizal Boletales.</title>
        <authorList>
            <person name="Wu G."/>
            <person name="Miyauchi S."/>
            <person name="Morin E."/>
            <person name="Kuo A."/>
            <person name="Drula E."/>
            <person name="Varga T."/>
            <person name="Kohler A."/>
            <person name="Feng B."/>
            <person name="Cao Y."/>
            <person name="Lipzen A."/>
            <person name="Daum C."/>
            <person name="Hundley H."/>
            <person name="Pangilinan J."/>
            <person name="Johnson J."/>
            <person name="Barry K."/>
            <person name="LaButti K."/>
            <person name="Ng V."/>
            <person name="Ahrendt S."/>
            <person name="Min B."/>
            <person name="Choi I.G."/>
            <person name="Park H."/>
            <person name="Plett J.M."/>
            <person name="Magnuson J."/>
            <person name="Spatafora J.W."/>
            <person name="Nagy L.G."/>
            <person name="Henrissat B."/>
            <person name="Grigoriev I.V."/>
            <person name="Yang Z.L."/>
            <person name="Xu J."/>
            <person name="Martin F.M."/>
        </authorList>
    </citation>
    <scope>NUCLEOTIDE SEQUENCE</scope>
    <source>
        <strain evidence="9">KKN 215</strain>
    </source>
</reference>
<dbReference type="PROSITE" id="PS50056">
    <property type="entry name" value="TYR_PHOSPHATASE_2"/>
    <property type="match status" value="1"/>
</dbReference>
<evidence type="ECO:0000256" key="2">
    <source>
        <dbReference type="ARBA" id="ARBA00013064"/>
    </source>
</evidence>
<dbReference type="Proteomes" id="UP000813824">
    <property type="component" value="Unassembled WGS sequence"/>
</dbReference>
<feature type="domain" description="Tyrosine-protein phosphatase" evidence="7">
    <location>
        <begin position="1"/>
        <end position="140"/>
    </location>
</feature>
<dbReference type="GO" id="GO:0008138">
    <property type="term" value="F:protein tyrosine/serine/threonine phosphatase activity"/>
    <property type="evidence" value="ECO:0007669"/>
    <property type="project" value="InterPro"/>
</dbReference>
<evidence type="ECO:0000256" key="4">
    <source>
        <dbReference type="ARBA" id="ARBA00022912"/>
    </source>
</evidence>
<keyword evidence="4" id="KW-0904">Protein phosphatase</keyword>
<dbReference type="Gene3D" id="3.90.190.10">
    <property type="entry name" value="Protein tyrosine phosphatase superfamily"/>
    <property type="match status" value="1"/>
</dbReference>
<dbReference type="PROSITE" id="PS00383">
    <property type="entry name" value="TYR_PHOSPHATASE_1"/>
    <property type="match status" value="1"/>
</dbReference>
<dbReference type="OrthoDB" id="2017893at2759"/>
<dbReference type="GO" id="GO:0004725">
    <property type="term" value="F:protein tyrosine phosphatase activity"/>
    <property type="evidence" value="ECO:0007669"/>
    <property type="project" value="UniProtKB-EC"/>
</dbReference>
<feature type="compositionally biased region" description="Pro residues" evidence="6">
    <location>
        <begin position="251"/>
        <end position="263"/>
    </location>
</feature>
<evidence type="ECO:0000256" key="3">
    <source>
        <dbReference type="ARBA" id="ARBA00022801"/>
    </source>
</evidence>
<feature type="region of interest" description="Disordered" evidence="6">
    <location>
        <begin position="240"/>
        <end position="268"/>
    </location>
</feature>
<evidence type="ECO:0000256" key="6">
    <source>
        <dbReference type="SAM" id="MobiDB-lite"/>
    </source>
</evidence>
<gene>
    <name evidence="9" type="ORF">BXZ70DRAFT_974543</name>
</gene>